<dbReference type="Gene3D" id="2.60.40.1090">
    <property type="entry name" value="Fimbrial-type adhesion domain"/>
    <property type="match status" value="1"/>
</dbReference>
<name>A0A5Y1YHU5_SALDZ</name>
<evidence type="ECO:0008006" key="2">
    <source>
        <dbReference type="Google" id="ProtNLM"/>
    </source>
</evidence>
<dbReference type="InterPro" id="IPR036937">
    <property type="entry name" value="Adhesion_dom_fimbrial_sf"/>
</dbReference>
<dbReference type="EMBL" id="AAIBIC010000085">
    <property type="protein sequence ID" value="ECC3917597.1"/>
    <property type="molecule type" value="Genomic_DNA"/>
</dbReference>
<accession>A0A5Y1YHU5</accession>
<proteinExistence type="predicted"/>
<dbReference type="GO" id="GO:0007155">
    <property type="term" value="P:cell adhesion"/>
    <property type="evidence" value="ECO:0007669"/>
    <property type="project" value="InterPro"/>
</dbReference>
<organism evidence="1">
    <name type="scientific">Salmonella diarizonae</name>
    <dbReference type="NCBI Taxonomy" id="59204"/>
    <lineage>
        <taxon>Bacteria</taxon>
        <taxon>Pseudomonadati</taxon>
        <taxon>Pseudomonadota</taxon>
        <taxon>Gammaproteobacteria</taxon>
        <taxon>Enterobacterales</taxon>
        <taxon>Enterobacteriaceae</taxon>
        <taxon>Salmonella</taxon>
    </lineage>
</organism>
<dbReference type="GO" id="GO:0009289">
    <property type="term" value="C:pilus"/>
    <property type="evidence" value="ECO:0007669"/>
    <property type="project" value="InterPro"/>
</dbReference>
<sequence length="379" mass="41910">MMNTTNTISRRWRKNGTAHYLLLLIPALYTPVIMAATDTSFGCGISDPTHGGSVNFSLPTPVVFQQGSLPPVGQVLYSHHFPTQSYICHARGSNPLGFQASLAATISGDYFNQLQTILARAGLALRFRIYSAGTGDGVWIPDNRTNQFYPVSRFYGKTTSDLSTGNQSFDMTAELYVKERITRPLKINLPASPAGAIRLVWKKGGDDERYPNIKFNSSAADLWYLPTCIGKVTIPQQVRFNRIYTGADKYAGTLPQGKTFVIKAQYNTACGYPDMSTGYDDLNLNLAIKFTPESPGRVDNKYIYLKNDDGEENGLRLRIRNINSSTDAVFNTYSNLIPLRSTSGVSSNMFSAELEKNPSAGTIKTGSFTQRVKVNIDYY</sequence>
<dbReference type="AlphaFoldDB" id="A0A5Y1YHU5"/>
<gene>
    <name evidence="1" type="ORF">CTQ69_27445</name>
</gene>
<dbReference type="Proteomes" id="UP000839735">
    <property type="component" value="Unassembled WGS sequence"/>
</dbReference>
<comment type="caution">
    <text evidence="1">The sequence shown here is derived from an EMBL/GenBank/DDBJ whole genome shotgun (WGS) entry which is preliminary data.</text>
</comment>
<protein>
    <recommendedName>
        <fullName evidence="2">Fimbrial protein</fullName>
    </recommendedName>
</protein>
<reference evidence="1" key="1">
    <citation type="submission" date="2018-08" db="EMBL/GenBank/DDBJ databases">
        <authorList>
            <person name="Ashton P.M."/>
            <person name="Dallman T."/>
            <person name="Nair S."/>
            <person name="De Pinna E."/>
            <person name="Peters T."/>
            <person name="Grant K."/>
        </authorList>
    </citation>
    <scope>NUCLEOTIDE SEQUENCE [LARGE SCALE GENOMIC DNA]</scope>
    <source>
        <strain evidence="1">294779</strain>
    </source>
</reference>
<evidence type="ECO:0000313" key="1">
    <source>
        <dbReference type="EMBL" id="ECC3917597.1"/>
    </source>
</evidence>